<gene>
    <name evidence="1" type="ORF">VPARA_23740</name>
</gene>
<proteinExistence type="predicted"/>
<protein>
    <submittedName>
        <fullName evidence="1">Capsule polysaccharide biosynthesis protein</fullName>
    </submittedName>
</protein>
<keyword evidence="2" id="KW-1185">Reference proteome</keyword>
<comment type="caution">
    <text evidence="1">The sequence shown here is derived from an EMBL/GenBank/DDBJ whole genome shotgun (WGS) entry which is preliminary data.</text>
</comment>
<organism evidence="1 2">
    <name type="scientific">Variovorax paradoxus</name>
    <dbReference type="NCBI Taxonomy" id="34073"/>
    <lineage>
        <taxon>Bacteria</taxon>
        <taxon>Pseudomonadati</taxon>
        <taxon>Pseudomonadota</taxon>
        <taxon>Betaproteobacteria</taxon>
        <taxon>Burkholderiales</taxon>
        <taxon>Comamonadaceae</taxon>
        <taxon>Variovorax</taxon>
    </lineage>
</organism>
<reference evidence="1 2" key="1">
    <citation type="submission" date="2015-03" db="EMBL/GenBank/DDBJ databases">
        <title>Genome sequence of Variovorax paradoxus TBEA6.</title>
        <authorList>
            <person name="Poehlein A."/>
            <person name="Schuldes J."/>
            <person name="Wuebbeler J.H."/>
            <person name="Hiessl S."/>
            <person name="Steinbuechel A."/>
            <person name="Daniel R."/>
        </authorList>
    </citation>
    <scope>NUCLEOTIDE SEQUENCE [LARGE SCALE GENOMIC DNA]</scope>
    <source>
        <strain evidence="1 2">TBEA6</strain>
    </source>
</reference>
<accession>A0A0H2M6Q8</accession>
<dbReference type="EMBL" id="JZWI01000011">
    <property type="protein sequence ID" value="KLN56432.1"/>
    <property type="molecule type" value="Genomic_DNA"/>
</dbReference>
<evidence type="ECO:0000313" key="2">
    <source>
        <dbReference type="Proteomes" id="UP000035170"/>
    </source>
</evidence>
<dbReference type="InterPro" id="IPR007833">
    <property type="entry name" value="Capsule_polysaccharide_synth"/>
</dbReference>
<sequence>MKYLSLIYFDTFARFFCGIEDAVRKLDDSAEFMHLAIFPSGYLYMKARGRQVRLLPWEIIHSKASEGEYPQAELDDLGRYHSVIGVRHGDGYKSVLRRRAARYIDELSKIISSYRPDVVVLSGDTRLPCEALKYCLGRAESKPECYYFEQGPNSTTILDVKGVNANCSFRDELAFLTGEGYSSVSRKKQKHYSRNPIYRGFDHLLISLLRLIGNVPPEWDTLSLHKYPKSKYFACLKSNGSMESKSREVLIALQVPDDANNVHHNPLNLSDVTLLQMVLKATENMDINIRVREHPLFRRKYSYKLYQAIESSERTSLSNLSLDEDLTRCAVVVTVNSMTGLDAYLKNIPVVVLGNSFYDALPGIGRASDENSLQEQISRCSGVGTAENMDPSAIFGEMSAKYLIPGHYRDDVLSAATKVAEILTNRPQRIFAKN</sequence>
<name>A0A0H2M6Q8_VARPD</name>
<evidence type="ECO:0000313" key="1">
    <source>
        <dbReference type="EMBL" id="KLN56432.1"/>
    </source>
</evidence>
<dbReference type="GO" id="GO:0000271">
    <property type="term" value="P:polysaccharide biosynthetic process"/>
    <property type="evidence" value="ECO:0007669"/>
    <property type="project" value="InterPro"/>
</dbReference>
<dbReference type="PATRIC" id="fig|34073.19.peg.2437"/>
<dbReference type="Pfam" id="PF05159">
    <property type="entry name" value="Capsule_synth"/>
    <property type="match status" value="1"/>
</dbReference>
<dbReference type="AlphaFoldDB" id="A0A0H2M6Q8"/>
<dbReference type="GO" id="GO:0015774">
    <property type="term" value="P:polysaccharide transport"/>
    <property type="evidence" value="ECO:0007669"/>
    <property type="project" value="InterPro"/>
</dbReference>
<dbReference type="Proteomes" id="UP000035170">
    <property type="component" value="Unassembled WGS sequence"/>
</dbReference>